<evidence type="ECO:0000256" key="2">
    <source>
        <dbReference type="SAM" id="Phobius"/>
    </source>
</evidence>
<evidence type="ECO:0000313" key="4">
    <source>
        <dbReference type="Proteomes" id="UP000772434"/>
    </source>
</evidence>
<keyword evidence="2" id="KW-0472">Membrane</keyword>
<feature type="transmembrane region" description="Helical" evidence="2">
    <location>
        <begin position="288"/>
        <end position="307"/>
    </location>
</feature>
<feature type="transmembrane region" description="Helical" evidence="2">
    <location>
        <begin position="328"/>
        <end position="353"/>
    </location>
</feature>
<sequence>MAFPNSPNTFTKTPPESEWEEHVHPNGGKYLYHPGLRVLSKTSRKVNIPNDLKLGSTFDIQLDENGHINLFVNHQESAKTADHDGLRRCYWHFMCDFPSHRPLRDCGANEYGHAGLTSFDCDAFHAAKQVLNFFKMDLLRRRSDSEAPFTLEQCKELLECLDTYEDPKHITFLDVPSQSSALTALVSWVLWTAMKHKIRHDFGGYMIGKGRHQLQPKLEVDRTTVLFHIISSVFLLGAPELQDRTDSWTSFLRQFDQELTVSNLGSTVLLSSSSAFLAVPGIDKVTRIVTLVSVALTLGSVTTGIYLQWQTGKLRFKDIDINHKALALVFSIPFVALVWAIILFTVAVIAYSILGTLDPPNETFGSATWIPTLVVSCVFVVIVGVLVLIFRVVRYKHDAKEARQLEV</sequence>
<gene>
    <name evidence="3" type="ORF">BDP27DRAFT_1324080</name>
</gene>
<keyword evidence="2" id="KW-1133">Transmembrane helix</keyword>
<dbReference type="OrthoDB" id="3208379at2759"/>
<dbReference type="Proteomes" id="UP000772434">
    <property type="component" value="Unassembled WGS sequence"/>
</dbReference>
<proteinExistence type="predicted"/>
<comment type="caution">
    <text evidence="3">The sequence shown here is derived from an EMBL/GenBank/DDBJ whole genome shotgun (WGS) entry which is preliminary data.</text>
</comment>
<keyword evidence="4" id="KW-1185">Reference proteome</keyword>
<keyword evidence="2" id="KW-0812">Transmembrane</keyword>
<feature type="region of interest" description="Disordered" evidence="1">
    <location>
        <begin position="1"/>
        <end position="22"/>
    </location>
</feature>
<feature type="transmembrane region" description="Helical" evidence="2">
    <location>
        <begin position="373"/>
        <end position="393"/>
    </location>
</feature>
<evidence type="ECO:0000256" key="1">
    <source>
        <dbReference type="SAM" id="MobiDB-lite"/>
    </source>
</evidence>
<evidence type="ECO:0000313" key="3">
    <source>
        <dbReference type="EMBL" id="KAF9070257.1"/>
    </source>
</evidence>
<name>A0A9P5PXF2_9AGAR</name>
<reference evidence="3" key="1">
    <citation type="submission" date="2020-11" db="EMBL/GenBank/DDBJ databases">
        <authorList>
            <consortium name="DOE Joint Genome Institute"/>
            <person name="Ahrendt S."/>
            <person name="Riley R."/>
            <person name="Andreopoulos W."/>
            <person name="Labutti K."/>
            <person name="Pangilinan J."/>
            <person name="Ruiz-Duenas F.J."/>
            <person name="Barrasa J.M."/>
            <person name="Sanchez-Garcia M."/>
            <person name="Camarero S."/>
            <person name="Miyauchi S."/>
            <person name="Serrano A."/>
            <person name="Linde D."/>
            <person name="Babiker R."/>
            <person name="Drula E."/>
            <person name="Ayuso-Fernandez I."/>
            <person name="Pacheco R."/>
            <person name="Padilla G."/>
            <person name="Ferreira P."/>
            <person name="Barriuso J."/>
            <person name="Kellner H."/>
            <person name="Castanera R."/>
            <person name="Alfaro M."/>
            <person name="Ramirez L."/>
            <person name="Pisabarro A.G."/>
            <person name="Kuo A."/>
            <person name="Tritt A."/>
            <person name="Lipzen A."/>
            <person name="He G."/>
            <person name="Yan M."/>
            <person name="Ng V."/>
            <person name="Cullen D."/>
            <person name="Martin F."/>
            <person name="Rosso M.-N."/>
            <person name="Henrissat B."/>
            <person name="Hibbett D."/>
            <person name="Martinez A.T."/>
            <person name="Grigoriev I.V."/>
        </authorList>
    </citation>
    <scope>NUCLEOTIDE SEQUENCE</scope>
    <source>
        <strain evidence="3">AH 40177</strain>
    </source>
</reference>
<organism evidence="3 4">
    <name type="scientific">Rhodocollybia butyracea</name>
    <dbReference type="NCBI Taxonomy" id="206335"/>
    <lineage>
        <taxon>Eukaryota</taxon>
        <taxon>Fungi</taxon>
        <taxon>Dikarya</taxon>
        <taxon>Basidiomycota</taxon>
        <taxon>Agaricomycotina</taxon>
        <taxon>Agaricomycetes</taxon>
        <taxon>Agaricomycetidae</taxon>
        <taxon>Agaricales</taxon>
        <taxon>Marasmiineae</taxon>
        <taxon>Omphalotaceae</taxon>
        <taxon>Rhodocollybia</taxon>
    </lineage>
</organism>
<protein>
    <submittedName>
        <fullName evidence="3">Uncharacterized protein</fullName>
    </submittedName>
</protein>
<feature type="compositionally biased region" description="Polar residues" evidence="1">
    <location>
        <begin position="1"/>
        <end position="14"/>
    </location>
</feature>
<accession>A0A9P5PXF2</accession>
<dbReference type="EMBL" id="JADNRY010000042">
    <property type="protein sequence ID" value="KAF9070257.1"/>
    <property type="molecule type" value="Genomic_DNA"/>
</dbReference>
<dbReference type="AlphaFoldDB" id="A0A9P5PXF2"/>